<gene>
    <name evidence="3" type="ORF">BREV_BREV_02674</name>
</gene>
<protein>
    <recommendedName>
        <fullName evidence="5">DUF4880 domain-containing protein</fullName>
    </recommendedName>
</protein>
<accession>A0A7Z8Y5G4</accession>
<dbReference type="AlphaFoldDB" id="A0A7Z8Y5G4"/>
<proteinExistence type="predicted"/>
<dbReference type="InterPro" id="IPR006860">
    <property type="entry name" value="FecR"/>
</dbReference>
<name>A0A7Z8Y5G4_9CAUL</name>
<dbReference type="PIRSF" id="PIRSF018266">
    <property type="entry name" value="FecR"/>
    <property type="match status" value="1"/>
</dbReference>
<dbReference type="PANTHER" id="PTHR30273:SF2">
    <property type="entry name" value="PROTEIN FECR"/>
    <property type="match status" value="1"/>
</dbReference>
<evidence type="ECO:0000259" key="1">
    <source>
        <dbReference type="Pfam" id="PF04773"/>
    </source>
</evidence>
<dbReference type="Proteomes" id="UP000289220">
    <property type="component" value="Unassembled WGS sequence"/>
</dbReference>
<comment type="caution">
    <text evidence="3">The sequence shown here is derived from an EMBL/GenBank/DDBJ whole genome shotgun (WGS) entry which is preliminary data.</text>
</comment>
<dbReference type="Pfam" id="PF04773">
    <property type="entry name" value="FecR"/>
    <property type="match status" value="1"/>
</dbReference>
<keyword evidence="4" id="KW-1185">Reference proteome</keyword>
<dbReference type="GO" id="GO:0016989">
    <property type="term" value="F:sigma factor antagonist activity"/>
    <property type="evidence" value="ECO:0007669"/>
    <property type="project" value="TreeGrafter"/>
</dbReference>
<reference evidence="3 4" key="1">
    <citation type="submission" date="2018-11" db="EMBL/GenBank/DDBJ databases">
        <authorList>
            <person name="Peiro R."/>
            <person name="Begona"/>
            <person name="Cbmso G."/>
            <person name="Lopez M."/>
            <person name="Gonzalez S."/>
            <person name="Sacristan E."/>
            <person name="Castillo E."/>
        </authorList>
    </citation>
    <scope>NUCLEOTIDE SEQUENCE [LARGE SCALE GENOMIC DNA]</scope>
    <source>
        <strain evidence="3">Brev_genome</strain>
    </source>
</reference>
<feature type="domain" description="FecR protein" evidence="1">
    <location>
        <begin position="136"/>
        <end position="226"/>
    </location>
</feature>
<dbReference type="EMBL" id="UXHF01000066">
    <property type="protein sequence ID" value="VDC51322.1"/>
    <property type="molecule type" value="Genomic_DNA"/>
</dbReference>
<sequence length="342" mass="36774">MTAPVFPDEAPDEVMDAAFDWLSELNSGAPLPAERRRALTTWLEAQPAHADAFAEARGLWADLDWSEALNAAVLPAEPVATPDRRRLPRRETRSGRWKRWGAPAAVAAAMLGAVMIGPDLHRQVMAALWVRTVETATGPAEIRRIVLSDGSRVTLGGRSTLRVRMEDDRRKVELLEGDAFFDVAAAPQRPFTVAAGDLTVTVIGTAFEVNRGSRGAHVAVSRGRVRAASAESVAILTPGEAATVRPDGSLAVQTFDPAGAGRWRDQRAAFRDAPLGQVVESLNRYHPAGVVLEDPSLADLPVTVAFRFDQMEIALTALAQGKGLSVRRDAAGRMVIGRKRGA</sequence>
<dbReference type="InterPro" id="IPR012373">
    <property type="entry name" value="Ferrdict_sens_TM"/>
</dbReference>
<dbReference type="InterPro" id="IPR032623">
    <property type="entry name" value="FecR_N"/>
</dbReference>
<dbReference type="Pfam" id="PF16220">
    <property type="entry name" value="DUF4880"/>
    <property type="match status" value="1"/>
</dbReference>
<evidence type="ECO:0000313" key="3">
    <source>
        <dbReference type="EMBL" id="VDC51322.1"/>
    </source>
</evidence>
<dbReference type="PANTHER" id="PTHR30273">
    <property type="entry name" value="PERIPLASMIC SIGNAL SENSOR AND SIGMA FACTOR ACTIVATOR FECR-RELATED"/>
    <property type="match status" value="1"/>
</dbReference>
<feature type="domain" description="FecR N-terminal" evidence="2">
    <location>
        <begin position="16"/>
        <end position="57"/>
    </location>
</feature>
<evidence type="ECO:0000313" key="4">
    <source>
        <dbReference type="Proteomes" id="UP000289220"/>
    </source>
</evidence>
<dbReference type="Gene3D" id="2.60.120.1440">
    <property type="match status" value="1"/>
</dbReference>
<dbReference type="Gene3D" id="3.55.50.30">
    <property type="match status" value="1"/>
</dbReference>
<organism evidence="3 4">
    <name type="scientific">Brevundimonas mediterranea</name>
    <dbReference type="NCBI Taxonomy" id="74329"/>
    <lineage>
        <taxon>Bacteria</taxon>
        <taxon>Pseudomonadati</taxon>
        <taxon>Pseudomonadota</taxon>
        <taxon>Alphaproteobacteria</taxon>
        <taxon>Caulobacterales</taxon>
        <taxon>Caulobacteraceae</taxon>
        <taxon>Brevundimonas</taxon>
    </lineage>
</organism>
<dbReference type="RefSeq" id="WP_154726600.1">
    <property type="nucleotide sequence ID" value="NZ_UXHF01000066.1"/>
</dbReference>
<evidence type="ECO:0000259" key="2">
    <source>
        <dbReference type="Pfam" id="PF16220"/>
    </source>
</evidence>
<evidence type="ECO:0008006" key="5">
    <source>
        <dbReference type="Google" id="ProtNLM"/>
    </source>
</evidence>